<dbReference type="PROSITE" id="PS00651">
    <property type="entry name" value="RIBOSOMAL_L9"/>
    <property type="match status" value="1"/>
</dbReference>
<evidence type="ECO:0000256" key="1">
    <source>
        <dbReference type="ARBA" id="ARBA00010605"/>
    </source>
</evidence>
<keyword evidence="5 7" id="KW-0687">Ribonucleoprotein</keyword>
<evidence type="ECO:0000256" key="5">
    <source>
        <dbReference type="ARBA" id="ARBA00023274"/>
    </source>
</evidence>
<dbReference type="HAMAP" id="MF_00503">
    <property type="entry name" value="Ribosomal_bL9"/>
    <property type="match status" value="1"/>
</dbReference>
<dbReference type="PANTHER" id="PTHR21368">
    <property type="entry name" value="50S RIBOSOMAL PROTEIN L9"/>
    <property type="match status" value="1"/>
</dbReference>
<dbReference type="NCBIfam" id="TIGR00158">
    <property type="entry name" value="L9"/>
    <property type="match status" value="1"/>
</dbReference>
<dbReference type="AlphaFoldDB" id="A0A7C4R4M1"/>
<evidence type="ECO:0000256" key="2">
    <source>
        <dbReference type="ARBA" id="ARBA00022730"/>
    </source>
</evidence>
<comment type="similarity">
    <text evidence="1 7">Belongs to the bacterial ribosomal protein bL9 family.</text>
</comment>
<dbReference type="GO" id="GO:1990904">
    <property type="term" value="C:ribonucleoprotein complex"/>
    <property type="evidence" value="ECO:0007669"/>
    <property type="project" value="UniProtKB-KW"/>
</dbReference>
<keyword evidence="2 7" id="KW-0699">rRNA-binding</keyword>
<evidence type="ECO:0000256" key="4">
    <source>
        <dbReference type="ARBA" id="ARBA00022980"/>
    </source>
</evidence>
<organism evidence="9">
    <name type="scientific">candidate division CPR3 bacterium</name>
    <dbReference type="NCBI Taxonomy" id="2268181"/>
    <lineage>
        <taxon>Bacteria</taxon>
        <taxon>Bacteria division CPR3</taxon>
    </lineage>
</organism>
<dbReference type="GO" id="GO:0006412">
    <property type="term" value="P:translation"/>
    <property type="evidence" value="ECO:0007669"/>
    <property type="project" value="UniProtKB-UniRule"/>
</dbReference>
<dbReference type="EMBL" id="DSYQ01000001">
    <property type="protein sequence ID" value="HGT70679.1"/>
    <property type="molecule type" value="Genomic_DNA"/>
</dbReference>
<evidence type="ECO:0000256" key="7">
    <source>
        <dbReference type="HAMAP-Rule" id="MF_00503"/>
    </source>
</evidence>
<name>A0A7C4R4M1_UNCC3</name>
<dbReference type="Pfam" id="PF01281">
    <property type="entry name" value="Ribosomal_L9_N"/>
    <property type="match status" value="1"/>
</dbReference>
<dbReference type="Pfam" id="PF03948">
    <property type="entry name" value="Ribosomal_L9_C"/>
    <property type="match status" value="1"/>
</dbReference>
<dbReference type="GO" id="GO:0003735">
    <property type="term" value="F:structural constituent of ribosome"/>
    <property type="evidence" value="ECO:0007669"/>
    <property type="project" value="InterPro"/>
</dbReference>
<dbReference type="Gene3D" id="3.40.5.10">
    <property type="entry name" value="Ribosomal protein L9, N-terminal domain"/>
    <property type="match status" value="1"/>
</dbReference>
<evidence type="ECO:0000256" key="3">
    <source>
        <dbReference type="ARBA" id="ARBA00022884"/>
    </source>
</evidence>
<sequence length="148" mass="16518">MQVVLLKKIKTLGNPGEVKEVKRGYAINFLIPEGLALPATKGLLKEAKIRARKYEKLAVVDNSEMENLIKEIDGIELVIKAKANEKGNLFAAIKVDDIVEELVKEISKSIDEEYIKLREPIKKTGEYEVEVEVGESKGVVKVKVEGEK</sequence>
<dbReference type="InterPro" id="IPR020070">
    <property type="entry name" value="Ribosomal_bL9_N"/>
</dbReference>
<evidence type="ECO:0000256" key="6">
    <source>
        <dbReference type="ARBA" id="ARBA00035292"/>
    </source>
</evidence>
<comment type="caution">
    <text evidence="9">The sequence shown here is derived from an EMBL/GenBank/DDBJ whole genome shotgun (WGS) entry which is preliminary data.</text>
</comment>
<evidence type="ECO:0000259" key="8">
    <source>
        <dbReference type="PROSITE" id="PS00651"/>
    </source>
</evidence>
<accession>A0A7C4R4M1</accession>
<protein>
    <recommendedName>
        <fullName evidence="6 7">Large ribosomal subunit protein bL9</fullName>
    </recommendedName>
</protein>
<keyword evidence="4 7" id="KW-0689">Ribosomal protein</keyword>
<dbReference type="Gene3D" id="3.10.430.100">
    <property type="entry name" value="Ribosomal protein L9, C-terminal domain"/>
    <property type="match status" value="1"/>
</dbReference>
<keyword evidence="3 7" id="KW-0694">RNA-binding</keyword>
<dbReference type="GO" id="GO:0005840">
    <property type="term" value="C:ribosome"/>
    <property type="evidence" value="ECO:0007669"/>
    <property type="project" value="UniProtKB-KW"/>
</dbReference>
<dbReference type="InterPro" id="IPR036791">
    <property type="entry name" value="Ribosomal_bL9_C_sf"/>
</dbReference>
<evidence type="ECO:0000313" key="9">
    <source>
        <dbReference type="EMBL" id="HGT70679.1"/>
    </source>
</evidence>
<dbReference type="GO" id="GO:0019843">
    <property type="term" value="F:rRNA binding"/>
    <property type="evidence" value="ECO:0007669"/>
    <property type="project" value="UniProtKB-UniRule"/>
</dbReference>
<dbReference type="InterPro" id="IPR036935">
    <property type="entry name" value="Ribosomal_bL9_N_sf"/>
</dbReference>
<comment type="function">
    <text evidence="7">Binds to the 23S rRNA.</text>
</comment>
<dbReference type="InterPro" id="IPR020069">
    <property type="entry name" value="Ribosomal_bL9_C"/>
</dbReference>
<dbReference type="InterPro" id="IPR009027">
    <property type="entry name" value="Ribosomal_bL9/RNase_H1_N"/>
</dbReference>
<dbReference type="InterPro" id="IPR000244">
    <property type="entry name" value="Ribosomal_bL9"/>
</dbReference>
<dbReference type="SUPFAM" id="SSF55658">
    <property type="entry name" value="L9 N-domain-like"/>
    <property type="match status" value="1"/>
</dbReference>
<feature type="domain" description="Ribosomal protein L9" evidence="8">
    <location>
        <begin position="13"/>
        <end position="40"/>
    </location>
</feature>
<reference evidence="9" key="1">
    <citation type="journal article" date="2020" name="mSystems">
        <title>Genome- and Community-Level Interaction Insights into Carbon Utilization and Element Cycling Functions of Hydrothermarchaeota in Hydrothermal Sediment.</title>
        <authorList>
            <person name="Zhou Z."/>
            <person name="Liu Y."/>
            <person name="Xu W."/>
            <person name="Pan J."/>
            <person name="Luo Z.H."/>
            <person name="Li M."/>
        </authorList>
    </citation>
    <scope>NUCLEOTIDE SEQUENCE [LARGE SCALE GENOMIC DNA]</scope>
    <source>
        <strain evidence="9">SpSt-579</strain>
    </source>
</reference>
<dbReference type="SUPFAM" id="SSF55653">
    <property type="entry name" value="Ribosomal protein L9 C-domain"/>
    <property type="match status" value="1"/>
</dbReference>
<dbReference type="InterPro" id="IPR020594">
    <property type="entry name" value="Ribosomal_bL9_bac/chp"/>
</dbReference>
<proteinExistence type="inferred from homology"/>
<gene>
    <name evidence="7 9" type="primary">rplI</name>
    <name evidence="9" type="ORF">ENT43_00275</name>
</gene>